<evidence type="ECO:0000313" key="3">
    <source>
        <dbReference type="Proteomes" id="UP000185207"/>
    </source>
</evidence>
<evidence type="ECO:0000259" key="1">
    <source>
        <dbReference type="Pfam" id="PF09348"/>
    </source>
</evidence>
<proteinExistence type="predicted"/>
<reference evidence="3" key="1">
    <citation type="submission" date="2016-11" db="EMBL/GenBank/DDBJ databases">
        <authorList>
            <person name="Varghese N."/>
            <person name="Submissions S."/>
        </authorList>
    </citation>
    <scope>NUCLEOTIDE SEQUENCE [LARGE SCALE GENOMIC DNA]</scope>
    <source>
        <strain evidence="3">DSM 27623</strain>
    </source>
</reference>
<protein>
    <recommendedName>
        <fullName evidence="1">DUF1990 domain-containing protein</fullName>
    </recommendedName>
</protein>
<dbReference type="Proteomes" id="UP000185207">
    <property type="component" value="Unassembled WGS sequence"/>
</dbReference>
<gene>
    <name evidence="2" type="ORF">SAMN05444409_3035</name>
</gene>
<keyword evidence="3" id="KW-1185">Reference proteome</keyword>
<name>A0A1N6IV58_9FLAO</name>
<dbReference type="Pfam" id="PF09348">
    <property type="entry name" value="DUF1990"/>
    <property type="match status" value="1"/>
</dbReference>
<dbReference type="AlphaFoldDB" id="A0A1N6IV58"/>
<dbReference type="RefSeq" id="WP_221407793.1">
    <property type="nucleotide sequence ID" value="NZ_FSRK01000002.1"/>
</dbReference>
<evidence type="ECO:0000313" key="2">
    <source>
        <dbReference type="EMBL" id="SIO35921.1"/>
    </source>
</evidence>
<organism evidence="2 3">
    <name type="scientific">Epilithonimonas zeae</name>
    <dbReference type="NCBI Taxonomy" id="1416779"/>
    <lineage>
        <taxon>Bacteria</taxon>
        <taxon>Pseudomonadati</taxon>
        <taxon>Bacteroidota</taxon>
        <taxon>Flavobacteriia</taxon>
        <taxon>Flavobacteriales</taxon>
        <taxon>Weeksellaceae</taxon>
        <taxon>Chryseobacterium group</taxon>
        <taxon>Epilithonimonas</taxon>
    </lineage>
</organism>
<sequence>MKVYLSNQKNKFKKHLEDLKSKNVMIYDKSKLVEKITQISIDTGKTIDEIDLEFLIDYNIFPSNILIFTTQWNDENREMKVGDTILQQVFLPPIKSFSQKIIFGVRIKEIINEENKKGFSYETLEDHVEKGISTFTIEKLNQKIIFKIHTFSIPGNIFSKLLAPIFSIPYQTYCTKQALENVKQQVENQ</sequence>
<dbReference type="STRING" id="1416779.SAMN05444409_3035"/>
<accession>A0A1N6IV58</accession>
<feature type="domain" description="DUF1990" evidence="1">
    <location>
        <begin position="77"/>
        <end position="177"/>
    </location>
</feature>
<dbReference type="EMBL" id="FSRK01000002">
    <property type="protein sequence ID" value="SIO35921.1"/>
    <property type="molecule type" value="Genomic_DNA"/>
</dbReference>
<dbReference type="InterPro" id="IPR018960">
    <property type="entry name" value="DUF1990"/>
</dbReference>